<feature type="compositionally biased region" description="Low complexity" evidence="1">
    <location>
        <begin position="18"/>
        <end position="33"/>
    </location>
</feature>
<evidence type="ECO:0000256" key="1">
    <source>
        <dbReference type="SAM" id="MobiDB-lite"/>
    </source>
</evidence>
<comment type="caution">
    <text evidence="2">The sequence shown here is derived from an EMBL/GenBank/DDBJ whole genome shotgun (WGS) entry which is preliminary data.</text>
</comment>
<feature type="region of interest" description="Disordered" evidence="1">
    <location>
        <begin position="254"/>
        <end position="273"/>
    </location>
</feature>
<reference evidence="2 3" key="1">
    <citation type="submission" date="2019-02" db="EMBL/GenBank/DDBJ databases">
        <title>Genome sequencing of the rare red list fungi Antrodiella citrinella (Flaviporus citrinellus).</title>
        <authorList>
            <person name="Buettner E."/>
            <person name="Kellner H."/>
        </authorList>
    </citation>
    <scope>NUCLEOTIDE SEQUENCE [LARGE SCALE GENOMIC DNA]</scope>
    <source>
        <strain evidence="2 3">DSM 108506</strain>
    </source>
</reference>
<sequence length="745" mass="85474">MFKRDLPGTGVVPPPSVPARSSTPTSIRSSIQSDSLPTLDEINKRFIDAQENTYKTFEQSRRQHRVTFLEAITTRDDGADRRDKEFFQLLVQIKAAFFANRKDRNDTFDVSEEKRDTVFNVQEGTRHASFEIAQTRRDCTVKQIRDQHGQLGGLLTQRREVLFSQGRTKRQRACDDVEALFVLFDTLMKVEDAKFFEYQAARDERVTSLASSYARQGHYVDPLDVNVYAKDYLYPDLSLTQVGKTSLPTYQSVGAPPPVTLSPPTARTAAAPLPSPPSITLPLQPLLPPYTPAVAPEVDTSFAQSPPRRSSAQSLDALAKEYVSKYDDIFQEQERNRQDAFMADLKLYDAGFDQTEQDIKQAIASRPALLQKISQTLRTIYANDQERQGQVTAQKTLCHNSKNTHRQTLFSESVETFTVCFNQDQVSVLRQFTFIDDGEWSHLAMLQEGVQSLFQEFEDSLRALASKHAQIFEAAMREYSKLFGFESFETSAGLERPEYQSYESAPYVLANQVLDNRYKTQLLSDSLSSGMAPETSFDIKTLFRPMFSAKLPTPDSRLQSSDSFRLALLQMLQDQQTAFTKAQNKRQKEFDESLQTKKGLMTIQDLEDDRQFKKAQKVYREAADAWELEFAQSFSGQQSERERQFFELEKGREQQFADMAAQQQQTFIETLATFEDAFYKLVEALEKKAYEHEGIRLKNMLRWGHVKKQEVKRSVEVWQRKFVDAEEARRKRFSLLLQHVGGSDY</sequence>
<feature type="region of interest" description="Disordered" evidence="1">
    <location>
        <begin position="1"/>
        <end position="34"/>
    </location>
</feature>
<feature type="compositionally biased region" description="Low complexity" evidence="1">
    <location>
        <begin position="262"/>
        <end position="272"/>
    </location>
</feature>
<name>A0A4S4N3X1_9APHY</name>
<proteinExistence type="predicted"/>
<evidence type="ECO:0000313" key="3">
    <source>
        <dbReference type="Proteomes" id="UP000308730"/>
    </source>
</evidence>
<protein>
    <submittedName>
        <fullName evidence="2">Uncharacterized protein</fullName>
    </submittedName>
</protein>
<organism evidence="2 3">
    <name type="scientific">Antrodiella citrinella</name>
    <dbReference type="NCBI Taxonomy" id="2447956"/>
    <lineage>
        <taxon>Eukaryota</taxon>
        <taxon>Fungi</taxon>
        <taxon>Dikarya</taxon>
        <taxon>Basidiomycota</taxon>
        <taxon>Agaricomycotina</taxon>
        <taxon>Agaricomycetes</taxon>
        <taxon>Polyporales</taxon>
        <taxon>Steccherinaceae</taxon>
        <taxon>Antrodiella</taxon>
    </lineage>
</organism>
<dbReference type="AlphaFoldDB" id="A0A4S4N3X1"/>
<dbReference type="Proteomes" id="UP000308730">
    <property type="component" value="Unassembled WGS sequence"/>
</dbReference>
<keyword evidence="3" id="KW-1185">Reference proteome</keyword>
<accession>A0A4S4N3X1</accession>
<gene>
    <name evidence="2" type="ORF">EUX98_g1423</name>
</gene>
<dbReference type="EMBL" id="SGPM01000015">
    <property type="protein sequence ID" value="THH32787.1"/>
    <property type="molecule type" value="Genomic_DNA"/>
</dbReference>
<evidence type="ECO:0000313" key="2">
    <source>
        <dbReference type="EMBL" id="THH32787.1"/>
    </source>
</evidence>
<dbReference type="OrthoDB" id="10532009at2759"/>